<dbReference type="SUPFAM" id="SSF47384">
    <property type="entry name" value="Homodimeric domain of signal transducing histidine kinase"/>
    <property type="match status" value="1"/>
</dbReference>
<evidence type="ECO:0000259" key="9">
    <source>
        <dbReference type="PROSITE" id="PS50109"/>
    </source>
</evidence>
<organism evidence="12 13">
    <name type="scientific">Alkalilimnicola ehrlichii (strain ATCC BAA-1101 / DSM 17681 / MLHE-1)</name>
    <dbReference type="NCBI Taxonomy" id="187272"/>
    <lineage>
        <taxon>Bacteria</taxon>
        <taxon>Pseudomonadati</taxon>
        <taxon>Pseudomonadota</taxon>
        <taxon>Gammaproteobacteria</taxon>
        <taxon>Chromatiales</taxon>
        <taxon>Ectothiorhodospiraceae</taxon>
        <taxon>Alkalilimnicola</taxon>
    </lineage>
</organism>
<dbReference type="InterPro" id="IPR000014">
    <property type="entry name" value="PAS"/>
</dbReference>
<dbReference type="PROSITE" id="PS50109">
    <property type="entry name" value="HIS_KIN"/>
    <property type="match status" value="1"/>
</dbReference>
<dbReference type="InterPro" id="IPR036097">
    <property type="entry name" value="HisK_dim/P_sf"/>
</dbReference>
<dbReference type="PROSITE" id="PS50113">
    <property type="entry name" value="PAC"/>
    <property type="match status" value="1"/>
</dbReference>
<accession>Q0A7L0</accession>
<evidence type="ECO:0000256" key="7">
    <source>
        <dbReference type="ARBA" id="ARBA00022840"/>
    </source>
</evidence>
<sequence>MSRASGGREALPDEVFVRAMEQCPDPVLITDTRLDWPGPTVLFVNAAFEAMSGHRRDEIIGQSPRLLQGPRTERSVLRRLRRQLEAGEDFTGETVNYRRNGEEYQLEWRITALRDEQGRTTHYLSIQRDVTERRRERQRVRDYEREQRRRLRLLTLLHRAAVLAHDARDDNRDDVLVRFAALLPTCLREPARAAARIVYNGRAYPCPGFQPQPPLHRQPLPTLLPEDGFIELVPRRGSGGGQRPPEGDELDILNAVQEVLRLYLICVETEQAQRNGQALIGLIRRLSTDRRAAVEQKCAVLLEQASRCLGADLAVVARRQAGQWTVLHGHPASHLPVATALDVSPLLPPGCGAVEDLQAASSCAWSQAPRHWRLAHGEEGPALQAGLQAPILVQGEVEGYLAFFCTRAHCAGWCAMDAESLQLLAQWVGDQWAEAEYEARSREQREALSHVYRISLLGELTSGLAHELNQPLSAIIAYADAAAEQLEGARATPGEVRRLLDKLIAQAQRASTVMQRVRAFARRDPGRPREACRTPAELVAEIRELIDIELDRGGAALRLDLPDVLPAVQVDAVQIQQVLLNLIRNAVDAMRENAADQPRGVTVSATVDGAGDVVFSVCDTGPGMSEAVRANLFVPFYTTKPDGMGLGLPISQSIIEAHGGRLWAGEPDAGSCLCFQLPAARVNPCTQ</sequence>
<dbReference type="Gene3D" id="3.30.565.10">
    <property type="entry name" value="Histidine kinase-like ATPase, C-terminal domain"/>
    <property type="match status" value="1"/>
</dbReference>
<dbReference type="Pfam" id="PF02518">
    <property type="entry name" value="HATPase_c"/>
    <property type="match status" value="1"/>
</dbReference>
<evidence type="ECO:0000256" key="5">
    <source>
        <dbReference type="ARBA" id="ARBA00022741"/>
    </source>
</evidence>
<name>Q0A7L0_ALKEH</name>
<evidence type="ECO:0000256" key="3">
    <source>
        <dbReference type="ARBA" id="ARBA00022553"/>
    </source>
</evidence>
<evidence type="ECO:0000256" key="6">
    <source>
        <dbReference type="ARBA" id="ARBA00022777"/>
    </source>
</evidence>
<dbReference type="InterPro" id="IPR001610">
    <property type="entry name" value="PAC"/>
</dbReference>
<keyword evidence="8" id="KW-0902">Two-component regulatory system</keyword>
<dbReference type="InterPro" id="IPR005467">
    <property type="entry name" value="His_kinase_dom"/>
</dbReference>
<dbReference type="SUPFAM" id="SSF55874">
    <property type="entry name" value="ATPase domain of HSP90 chaperone/DNA topoisomerase II/histidine kinase"/>
    <property type="match status" value="1"/>
</dbReference>
<evidence type="ECO:0000256" key="4">
    <source>
        <dbReference type="ARBA" id="ARBA00022679"/>
    </source>
</evidence>
<dbReference type="PANTHER" id="PTHR43065">
    <property type="entry name" value="SENSOR HISTIDINE KINASE"/>
    <property type="match status" value="1"/>
</dbReference>
<dbReference type="InterPro" id="IPR036890">
    <property type="entry name" value="HATPase_C_sf"/>
</dbReference>
<dbReference type="RefSeq" id="WP_011629571.1">
    <property type="nucleotide sequence ID" value="NC_008340.1"/>
</dbReference>
<dbReference type="CDD" id="cd00130">
    <property type="entry name" value="PAS"/>
    <property type="match status" value="1"/>
</dbReference>
<comment type="catalytic activity">
    <reaction evidence="1">
        <text>ATP + protein L-histidine = ADP + protein N-phospho-L-histidine.</text>
        <dbReference type="EC" id="2.7.13.3"/>
    </reaction>
</comment>
<dbReference type="PANTHER" id="PTHR43065:SF10">
    <property type="entry name" value="PEROXIDE STRESS-ACTIVATED HISTIDINE KINASE MAK3"/>
    <property type="match status" value="1"/>
</dbReference>
<dbReference type="InterPro" id="IPR004358">
    <property type="entry name" value="Sig_transdc_His_kin-like_C"/>
</dbReference>
<keyword evidence="5" id="KW-0547">Nucleotide-binding</keyword>
<dbReference type="eggNOG" id="COG4191">
    <property type="taxonomic scope" value="Bacteria"/>
</dbReference>
<feature type="domain" description="PAC" evidence="11">
    <location>
        <begin position="90"/>
        <end position="142"/>
    </location>
</feature>
<dbReference type="SMART" id="SM00388">
    <property type="entry name" value="HisKA"/>
    <property type="match status" value="1"/>
</dbReference>
<dbReference type="Gene3D" id="3.30.450.20">
    <property type="entry name" value="PAS domain"/>
    <property type="match status" value="1"/>
</dbReference>
<proteinExistence type="predicted"/>
<evidence type="ECO:0000259" key="10">
    <source>
        <dbReference type="PROSITE" id="PS50112"/>
    </source>
</evidence>
<dbReference type="SUPFAM" id="SSF55785">
    <property type="entry name" value="PYP-like sensor domain (PAS domain)"/>
    <property type="match status" value="1"/>
</dbReference>
<dbReference type="Proteomes" id="UP000001962">
    <property type="component" value="Chromosome"/>
</dbReference>
<keyword evidence="7" id="KW-0067">ATP-binding</keyword>
<dbReference type="PRINTS" id="PR00344">
    <property type="entry name" value="BCTRLSENSOR"/>
</dbReference>
<feature type="domain" description="Histidine kinase" evidence="9">
    <location>
        <begin position="463"/>
        <end position="681"/>
    </location>
</feature>
<dbReference type="SMART" id="SM00091">
    <property type="entry name" value="PAS"/>
    <property type="match status" value="1"/>
</dbReference>
<evidence type="ECO:0000313" key="13">
    <source>
        <dbReference type="Proteomes" id="UP000001962"/>
    </source>
</evidence>
<dbReference type="AlphaFoldDB" id="Q0A7L0"/>
<keyword evidence="6 12" id="KW-0418">Kinase</keyword>
<dbReference type="NCBIfam" id="TIGR00229">
    <property type="entry name" value="sensory_box"/>
    <property type="match status" value="1"/>
</dbReference>
<reference evidence="13" key="1">
    <citation type="submission" date="2006-08" db="EMBL/GenBank/DDBJ databases">
        <title>Complete sequence of Alkalilimnicola ehrilichei MLHE-1.</title>
        <authorList>
            <person name="Copeland A."/>
            <person name="Lucas S."/>
            <person name="Lapidus A."/>
            <person name="Barry K."/>
            <person name="Detter J.C."/>
            <person name="Glavina del Rio T."/>
            <person name="Hammon N."/>
            <person name="Israni S."/>
            <person name="Dalin E."/>
            <person name="Tice H."/>
            <person name="Pitluck S."/>
            <person name="Sims D."/>
            <person name="Brettin T."/>
            <person name="Bruce D."/>
            <person name="Han C."/>
            <person name="Tapia R."/>
            <person name="Gilna P."/>
            <person name="Schmutz J."/>
            <person name="Larimer F."/>
            <person name="Land M."/>
            <person name="Hauser L."/>
            <person name="Kyrpides N."/>
            <person name="Mikhailova N."/>
            <person name="Oremland R.S."/>
            <person name="Hoeft S.E."/>
            <person name="Switzer-Blum J."/>
            <person name="Kulp T."/>
            <person name="King G."/>
            <person name="Tabita R."/>
            <person name="Witte B."/>
            <person name="Santini J.M."/>
            <person name="Basu P."/>
            <person name="Hollibaugh J.T."/>
            <person name="Xie G."/>
            <person name="Stolz J.F."/>
            <person name="Richardson P."/>
        </authorList>
    </citation>
    <scope>NUCLEOTIDE SEQUENCE [LARGE SCALE GENOMIC DNA]</scope>
    <source>
        <strain evidence="13">ATCC BAA-1101 / DSM 17681 / MLHE-1</strain>
    </source>
</reference>
<keyword evidence="13" id="KW-1185">Reference proteome</keyword>
<dbReference type="SUPFAM" id="SSF55781">
    <property type="entry name" value="GAF domain-like"/>
    <property type="match status" value="1"/>
</dbReference>
<dbReference type="CDD" id="cd00082">
    <property type="entry name" value="HisKA"/>
    <property type="match status" value="1"/>
</dbReference>
<dbReference type="InterPro" id="IPR000700">
    <property type="entry name" value="PAS-assoc_C"/>
</dbReference>
<evidence type="ECO:0000256" key="1">
    <source>
        <dbReference type="ARBA" id="ARBA00000085"/>
    </source>
</evidence>
<dbReference type="SMART" id="SM00387">
    <property type="entry name" value="HATPase_c"/>
    <property type="match status" value="1"/>
</dbReference>
<dbReference type="GO" id="GO:0000155">
    <property type="term" value="F:phosphorelay sensor kinase activity"/>
    <property type="evidence" value="ECO:0007669"/>
    <property type="project" value="InterPro"/>
</dbReference>
<dbReference type="OrthoDB" id="6017161at2"/>
<dbReference type="InterPro" id="IPR003594">
    <property type="entry name" value="HATPase_dom"/>
</dbReference>
<protein>
    <recommendedName>
        <fullName evidence="2">histidine kinase</fullName>
        <ecNumber evidence="2">2.7.13.3</ecNumber>
    </recommendedName>
</protein>
<keyword evidence="3" id="KW-0597">Phosphoprotein</keyword>
<dbReference type="Pfam" id="PF13426">
    <property type="entry name" value="PAS_9"/>
    <property type="match status" value="1"/>
</dbReference>
<dbReference type="EMBL" id="CP000453">
    <property type="protein sequence ID" value="ABI57177.1"/>
    <property type="molecule type" value="Genomic_DNA"/>
</dbReference>
<keyword evidence="4 12" id="KW-0808">Transferase</keyword>
<dbReference type="Pfam" id="PF00512">
    <property type="entry name" value="HisKA"/>
    <property type="match status" value="1"/>
</dbReference>
<evidence type="ECO:0000259" key="11">
    <source>
        <dbReference type="PROSITE" id="PS50113"/>
    </source>
</evidence>
<evidence type="ECO:0000313" key="12">
    <source>
        <dbReference type="EMBL" id="ABI57177.1"/>
    </source>
</evidence>
<evidence type="ECO:0000256" key="8">
    <source>
        <dbReference type="ARBA" id="ARBA00023012"/>
    </source>
</evidence>
<dbReference type="HOGENOM" id="CLU_400455_0_0_6"/>
<dbReference type="PROSITE" id="PS50112">
    <property type="entry name" value="PAS"/>
    <property type="match status" value="1"/>
</dbReference>
<dbReference type="eggNOG" id="COG2203">
    <property type="taxonomic scope" value="Bacteria"/>
</dbReference>
<dbReference type="Gene3D" id="1.10.287.130">
    <property type="match status" value="1"/>
</dbReference>
<evidence type="ECO:0000256" key="2">
    <source>
        <dbReference type="ARBA" id="ARBA00012438"/>
    </source>
</evidence>
<gene>
    <name evidence="12" type="ordered locus">Mlg_1833</name>
</gene>
<dbReference type="GO" id="GO:0005524">
    <property type="term" value="F:ATP binding"/>
    <property type="evidence" value="ECO:0007669"/>
    <property type="project" value="UniProtKB-KW"/>
</dbReference>
<dbReference type="InterPro" id="IPR003661">
    <property type="entry name" value="HisK_dim/P_dom"/>
</dbReference>
<dbReference type="EC" id="2.7.13.3" evidence="2"/>
<dbReference type="SMART" id="SM00086">
    <property type="entry name" value="PAC"/>
    <property type="match status" value="1"/>
</dbReference>
<feature type="domain" description="PAS" evidence="10">
    <location>
        <begin position="12"/>
        <end position="87"/>
    </location>
</feature>
<dbReference type="InterPro" id="IPR035965">
    <property type="entry name" value="PAS-like_dom_sf"/>
</dbReference>
<dbReference type="KEGG" id="aeh:Mlg_1833"/>